<dbReference type="SUPFAM" id="SSF46689">
    <property type="entry name" value="Homeodomain-like"/>
    <property type="match status" value="1"/>
</dbReference>
<dbReference type="InterPro" id="IPR050624">
    <property type="entry name" value="HTH-type_Tx_Regulator"/>
</dbReference>
<feature type="domain" description="HTH tetR-type" evidence="3">
    <location>
        <begin position="2"/>
        <end position="63"/>
    </location>
</feature>
<proteinExistence type="predicted"/>
<evidence type="ECO:0000313" key="5">
    <source>
        <dbReference type="Proteomes" id="UP000003697"/>
    </source>
</evidence>
<dbReference type="PANTHER" id="PTHR43479:SF11">
    <property type="entry name" value="ACREF_ENVCD OPERON REPRESSOR-RELATED"/>
    <property type="match status" value="1"/>
</dbReference>
<keyword evidence="1 2" id="KW-0238">DNA-binding</keyword>
<gene>
    <name evidence="4" type="ORF">HMPREF9425_0491</name>
</gene>
<dbReference type="PANTHER" id="PTHR43479">
    <property type="entry name" value="ACREF/ENVCD OPERON REPRESSOR-RELATED"/>
    <property type="match status" value="1"/>
</dbReference>
<reference evidence="4 5" key="1">
    <citation type="submission" date="2011-01" db="EMBL/GenBank/DDBJ databases">
        <authorList>
            <person name="Muzny D."/>
            <person name="Qin X."/>
            <person name="Buhay C."/>
            <person name="Dugan-Rocha S."/>
            <person name="Ding Y."/>
            <person name="Chen G."/>
            <person name="Hawes A."/>
            <person name="Holder M."/>
            <person name="Jhangiani S."/>
            <person name="Johnson A."/>
            <person name="Khan Z."/>
            <person name="Li Z."/>
            <person name="Liu W."/>
            <person name="Liu X."/>
            <person name="Perez L."/>
            <person name="Shen H."/>
            <person name="Wang Q."/>
            <person name="Watt J."/>
            <person name="Xi L."/>
            <person name="Xin Y."/>
            <person name="Zhou J."/>
            <person name="Deng J."/>
            <person name="Jiang H."/>
            <person name="Liu Y."/>
            <person name="Qu J."/>
            <person name="Song X.-Z."/>
            <person name="Zhang L."/>
            <person name="Villasana D."/>
            <person name="Johnson A."/>
            <person name="Liu J."/>
            <person name="Liyanage D."/>
            <person name="Lorensuhewa L."/>
            <person name="Robinson T."/>
            <person name="Song A."/>
            <person name="Song B.-B."/>
            <person name="Dinh H."/>
            <person name="Thornton R."/>
            <person name="Coyle M."/>
            <person name="Francisco L."/>
            <person name="Jackson L."/>
            <person name="Javaid M."/>
            <person name="Korchina V."/>
            <person name="Kovar C."/>
            <person name="Mata R."/>
            <person name="Mathew T."/>
            <person name="Ngo R."/>
            <person name="Nguyen L."/>
            <person name="Nguyen N."/>
            <person name="Okwuonu G."/>
            <person name="Ongeri F."/>
            <person name="Pham C."/>
            <person name="Simmons D."/>
            <person name="Wilczek-Boney K."/>
            <person name="Hale W."/>
            <person name="Jakkamsetti A."/>
            <person name="Pham P."/>
            <person name="Ruth R."/>
            <person name="San Lucas F."/>
            <person name="Warren J."/>
            <person name="Zhang J."/>
            <person name="Zhao Z."/>
            <person name="Zhou C."/>
            <person name="Zhu D."/>
            <person name="Lee S."/>
            <person name="Bess C."/>
            <person name="Blankenburg K."/>
            <person name="Forbes L."/>
            <person name="Fu Q."/>
            <person name="Gubbala S."/>
            <person name="Hirani K."/>
            <person name="Jayaseelan J.C."/>
            <person name="Lara F."/>
            <person name="Munidasa M."/>
            <person name="Palculict T."/>
            <person name="Patil S."/>
            <person name="Pu L.-L."/>
            <person name="Saada N."/>
            <person name="Tang L."/>
            <person name="Weissenberger G."/>
            <person name="Zhu Y."/>
            <person name="Hemphill L."/>
            <person name="Shang Y."/>
            <person name="Youmans B."/>
            <person name="Ayvaz T."/>
            <person name="Ross M."/>
            <person name="Santibanez J."/>
            <person name="Aqrawi P."/>
            <person name="Gross S."/>
            <person name="Joshi V."/>
            <person name="Fowler G."/>
            <person name="Nazareth L."/>
            <person name="Reid J."/>
            <person name="Worley K."/>
            <person name="Petrosino J."/>
            <person name="Highlander S."/>
            <person name="Gibbs R."/>
        </authorList>
    </citation>
    <scope>NUCLEOTIDE SEQUENCE [LARGE SCALE GENOMIC DNA]</scope>
    <source>
        <strain evidence="4 5">ATCC 49124</strain>
    </source>
</reference>
<evidence type="ECO:0000313" key="4">
    <source>
        <dbReference type="EMBL" id="EFX96593.1"/>
    </source>
</evidence>
<protein>
    <submittedName>
        <fullName evidence="4">Transcriptional regulator, TetR family</fullName>
    </submittedName>
</protein>
<evidence type="ECO:0000256" key="2">
    <source>
        <dbReference type="PROSITE-ProRule" id="PRU00335"/>
    </source>
</evidence>
<keyword evidence="5" id="KW-1185">Reference proteome</keyword>
<evidence type="ECO:0000256" key="1">
    <source>
        <dbReference type="ARBA" id="ARBA00023125"/>
    </source>
</evidence>
<dbReference type="EMBL" id="AEVI01000017">
    <property type="protein sequence ID" value="EFX96593.1"/>
    <property type="molecule type" value="Genomic_DNA"/>
</dbReference>
<dbReference type="RefSeq" id="WP_003094262.1">
    <property type="nucleotide sequence ID" value="NZ_GL831112.1"/>
</dbReference>
<dbReference type="Pfam" id="PF00440">
    <property type="entry name" value="TetR_N"/>
    <property type="match status" value="1"/>
</dbReference>
<dbReference type="InterPro" id="IPR009057">
    <property type="entry name" value="Homeodomain-like_sf"/>
</dbReference>
<feature type="DNA-binding region" description="H-T-H motif" evidence="2">
    <location>
        <begin position="26"/>
        <end position="45"/>
    </location>
</feature>
<organism evidence="4 5">
    <name type="scientific">Streptococcus vestibularis ATCC 49124</name>
    <dbReference type="NCBI Taxonomy" id="889206"/>
    <lineage>
        <taxon>Bacteria</taxon>
        <taxon>Bacillati</taxon>
        <taxon>Bacillota</taxon>
        <taxon>Bacilli</taxon>
        <taxon>Lactobacillales</taxon>
        <taxon>Streptococcaceae</taxon>
        <taxon>Streptococcus</taxon>
    </lineage>
</organism>
<name>A0ABP2KLE1_STRVE</name>
<dbReference type="PROSITE" id="PS50977">
    <property type="entry name" value="HTH_TETR_2"/>
    <property type="match status" value="1"/>
</dbReference>
<comment type="caution">
    <text evidence="4">The sequence shown here is derived from an EMBL/GenBank/DDBJ whole genome shotgun (WGS) entry which is preliminary data.</text>
</comment>
<dbReference type="Proteomes" id="UP000003697">
    <property type="component" value="Unassembled WGS sequence"/>
</dbReference>
<dbReference type="Gene3D" id="1.10.357.10">
    <property type="entry name" value="Tetracycline Repressor, domain 2"/>
    <property type="match status" value="1"/>
</dbReference>
<accession>A0ABP2KLE1</accession>
<sequence length="195" mass="22080">MENTKEKILEVATNLFLTKGYEQTTISDIINGLDGLTKGAIYHHFESKEDIFEAVVKNIGLQNKLIFDKIKFSKNITGSEKITQLVSISLANTNMETIVTISPKLLDSPKLFVSFLKQMQELTIPDYFYPIIVEGVEDGSITTDDPQQLAELIAILLNIWLNPLIFENSKTTIVSKIDMLNKCLENFNIKFDLNM</sequence>
<dbReference type="InterPro" id="IPR001647">
    <property type="entry name" value="HTH_TetR"/>
</dbReference>
<evidence type="ECO:0000259" key="3">
    <source>
        <dbReference type="PROSITE" id="PS50977"/>
    </source>
</evidence>